<dbReference type="GO" id="GO:0004144">
    <property type="term" value="F:diacylglycerol O-acyltransferase activity"/>
    <property type="evidence" value="ECO:0007669"/>
    <property type="project" value="UniProtKB-EC"/>
</dbReference>
<evidence type="ECO:0000256" key="6">
    <source>
        <dbReference type="ARBA" id="ARBA00022516"/>
    </source>
</evidence>
<dbReference type="Pfam" id="PF03982">
    <property type="entry name" value="DAGAT"/>
    <property type="match status" value="2"/>
</dbReference>
<dbReference type="Proteomes" id="UP000398389">
    <property type="component" value="Unassembled WGS sequence"/>
</dbReference>
<keyword evidence="11" id="KW-1133">Transmembrane helix</keyword>
<evidence type="ECO:0000256" key="13">
    <source>
        <dbReference type="ARBA" id="ARBA00023136"/>
    </source>
</evidence>
<evidence type="ECO:0000256" key="14">
    <source>
        <dbReference type="ARBA" id="ARBA00023315"/>
    </source>
</evidence>
<organism evidence="17 18">
    <name type="scientific">Magnusiomyces paraingens</name>
    <dbReference type="NCBI Taxonomy" id="2606893"/>
    <lineage>
        <taxon>Eukaryota</taxon>
        <taxon>Fungi</taxon>
        <taxon>Dikarya</taxon>
        <taxon>Ascomycota</taxon>
        <taxon>Saccharomycotina</taxon>
        <taxon>Dipodascomycetes</taxon>
        <taxon>Dipodascales</taxon>
        <taxon>Dipodascaceae</taxon>
        <taxon>Magnusiomyces</taxon>
    </lineage>
</organism>
<keyword evidence="9" id="KW-0319">Glycerol metabolism</keyword>
<keyword evidence="8" id="KW-0812">Transmembrane</keyword>
<comment type="pathway">
    <text evidence="3">Lipid metabolism.</text>
</comment>
<comment type="pathway">
    <text evidence="2">Glycerolipid metabolism; triacylglycerol biosynthesis.</text>
</comment>
<dbReference type="GeneID" id="43580852"/>
<keyword evidence="7" id="KW-0808">Transferase</keyword>
<accession>A0A5E8BE19</accession>
<evidence type="ECO:0000256" key="10">
    <source>
        <dbReference type="ARBA" id="ARBA00022824"/>
    </source>
</evidence>
<dbReference type="InterPro" id="IPR007130">
    <property type="entry name" value="DAGAT"/>
</dbReference>
<evidence type="ECO:0000256" key="3">
    <source>
        <dbReference type="ARBA" id="ARBA00005189"/>
    </source>
</evidence>
<keyword evidence="12" id="KW-0443">Lipid metabolism</keyword>
<dbReference type="RefSeq" id="XP_031852643.1">
    <property type="nucleotide sequence ID" value="XM_031996752.1"/>
</dbReference>
<name>A0A5E8BE19_9ASCO</name>
<evidence type="ECO:0000256" key="8">
    <source>
        <dbReference type="ARBA" id="ARBA00022692"/>
    </source>
</evidence>
<evidence type="ECO:0000256" key="2">
    <source>
        <dbReference type="ARBA" id="ARBA00004771"/>
    </source>
</evidence>
<comment type="similarity">
    <text evidence="4">Belongs to the diacylglycerol acyltransferase family.</text>
</comment>
<reference evidence="17 18" key="1">
    <citation type="submission" date="2019-09" db="EMBL/GenBank/DDBJ databases">
        <authorList>
            <person name="Brejova B."/>
        </authorList>
    </citation>
    <scope>NUCLEOTIDE SEQUENCE [LARGE SCALE GENOMIC DNA]</scope>
</reference>
<evidence type="ECO:0000313" key="18">
    <source>
        <dbReference type="Proteomes" id="UP000398389"/>
    </source>
</evidence>
<evidence type="ECO:0000256" key="5">
    <source>
        <dbReference type="ARBA" id="ARBA00013244"/>
    </source>
</evidence>
<dbReference type="EMBL" id="CABVLU010000002">
    <property type="protein sequence ID" value="VVT48953.1"/>
    <property type="molecule type" value="Genomic_DNA"/>
</dbReference>
<evidence type="ECO:0000256" key="12">
    <source>
        <dbReference type="ARBA" id="ARBA00023098"/>
    </source>
</evidence>
<evidence type="ECO:0000256" key="16">
    <source>
        <dbReference type="SAM" id="MobiDB-lite"/>
    </source>
</evidence>
<dbReference type="CDD" id="cd07987">
    <property type="entry name" value="LPLAT_MGAT-like"/>
    <property type="match status" value="1"/>
</dbReference>
<dbReference type="OrthoDB" id="264532at2759"/>
<gene>
    <name evidence="17" type="ORF">SAPINGB_P002032</name>
</gene>
<feature type="compositionally biased region" description="Low complexity" evidence="16">
    <location>
        <begin position="61"/>
        <end position="77"/>
    </location>
</feature>
<sequence>MTQSLPGDEPVGISTAVFINNSPESQFDTTSTILNSDNTSPDPETLRKQKNFPFSKNQVDSQPTVSSPLPSSSSFSSPPINKTLEVLAVAWHVYSIPVILSLFLLCCAFPPLWPVVSVYLIYFFIDKGSENGSAPDRSSILLRASPVWKYFANYFPIVLHKTCELEPAFVINKEEQDYSRQLDQDDVSFSQDEDMSFRQEPQLQQAELVANNHNCLSSVDKNDDNTAYLDDEEDNNQCSHVTIRDENGDHLYLETINRPHTANILASSNIFRWLWAVISIKREPCQNTRTGKQYIFGYHPHGIIGMGAVGGIATEGAHWSKLFPGVPVTTLTLVNQFQLPLYREYLLSLGLACVSKRSCLNLLKRGQSICILLGGAQESLLARPGYMDLVLNKRQGFIKLAMRIPGTSVIPIIAFGENNLYDQVQNDPNSWLFNIQTYLKNTLGFTLPLMHARGIFNYDFGIIPYRRPINIVVGKPIEIPHIEAPTSEQIADYHRIYVQSLKDLFEEHKDQFHNSQVLNDGIDYQDLRIVE</sequence>
<proteinExistence type="inferred from homology"/>
<dbReference type="AlphaFoldDB" id="A0A5E8BE19"/>
<protein>
    <recommendedName>
        <fullName evidence="5">diacylglycerol O-acyltransferase</fullName>
        <ecNumber evidence="5">2.3.1.20</ecNumber>
    </recommendedName>
</protein>
<evidence type="ECO:0000256" key="9">
    <source>
        <dbReference type="ARBA" id="ARBA00022798"/>
    </source>
</evidence>
<dbReference type="GO" id="GO:0019432">
    <property type="term" value="P:triglyceride biosynthetic process"/>
    <property type="evidence" value="ECO:0007669"/>
    <property type="project" value="TreeGrafter"/>
</dbReference>
<evidence type="ECO:0000256" key="7">
    <source>
        <dbReference type="ARBA" id="ARBA00022679"/>
    </source>
</evidence>
<comment type="catalytic activity">
    <reaction evidence="15">
        <text>an acyl-CoA + a 1,2-diacyl-sn-glycerol = a triacyl-sn-glycerol + CoA</text>
        <dbReference type="Rhea" id="RHEA:10868"/>
        <dbReference type="ChEBI" id="CHEBI:17815"/>
        <dbReference type="ChEBI" id="CHEBI:57287"/>
        <dbReference type="ChEBI" id="CHEBI:58342"/>
        <dbReference type="ChEBI" id="CHEBI:64615"/>
        <dbReference type="EC" id="2.3.1.20"/>
    </reaction>
</comment>
<keyword evidence="6" id="KW-0444">Lipid biosynthesis</keyword>
<comment type="subcellular location">
    <subcellularLocation>
        <location evidence="1">Endoplasmic reticulum membrane</location>
        <topology evidence="1">Multi-pass membrane protein</topology>
    </subcellularLocation>
</comment>
<evidence type="ECO:0000313" key="17">
    <source>
        <dbReference type="EMBL" id="VVT48953.1"/>
    </source>
</evidence>
<feature type="region of interest" description="Disordered" evidence="16">
    <location>
        <begin position="22"/>
        <end position="77"/>
    </location>
</feature>
<feature type="compositionally biased region" description="Polar residues" evidence="16">
    <location>
        <begin position="22"/>
        <end position="42"/>
    </location>
</feature>
<keyword evidence="14" id="KW-0012">Acyltransferase</keyword>
<evidence type="ECO:0000256" key="15">
    <source>
        <dbReference type="ARBA" id="ARBA00048109"/>
    </source>
</evidence>
<keyword evidence="13" id="KW-0472">Membrane</keyword>
<dbReference type="EC" id="2.3.1.20" evidence="5"/>
<evidence type="ECO:0000256" key="1">
    <source>
        <dbReference type="ARBA" id="ARBA00004477"/>
    </source>
</evidence>
<evidence type="ECO:0000256" key="11">
    <source>
        <dbReference type="ARBA" id="ARBA00022989"/>
    </source>
</evidence>
<dbReference type="GO" id="GO:0006071">
    <property type="term" value="P:glycerol metabolic process"/>
    <property type="evidence" value="ECO:0007669"/>
    <property type="project" value="UniProtKB-KW"/>
</dbReference>
<evidence type="ECO:0000256" key="4">
    <source>
        <dbReference type="ARBA" id="ARBA00005420"/>
    </source>
</evidence>
<dbReference type="PANTHER" id="PTHR12317:SF0">
    <property type="entry name" value="ACYLTRANSFERASE"/>
    <property type="match status" value="1"/>
</dbReference>
<keyword evidence="10" id="KW-0256">Endoplasmic reticulum</keyword>
<keyword evidence="18" id="KW-1185">Reference proteome</keyword>
<dbReference type="GO" id="GO:0005789">
    <property type="term" value="C:endoplasmic reticulum membrane"/>
    <property type="evidence" value="ECO:0007669"/>
    <property type="project" value="UniProtKB-SubCell"/>
</dbReference>
<dbReference type="PANTHER" id="PTHR12317">
    <property type="entry name" value="DIACYLGLYCEROL O-ACYLTRANSFERASE"/>
    <property type="match status" value="1"/>
</dbReference>